<dbReference type="Proteomes" id="UP000037923">
    <property type="component" value="Unassembled WGS sequence"/>
</dbReference>
<dbReference type="RefSeq" id="XP_015654113.1">
    <property type="nucleotide sequence ID" value="XM_015807164.1"/>
</dbReference>
<feature type="compositionally biased region" description="Basic and acidic residues" evidence="1">
    <location>
        <begin position="587"/>
        <end position="610"/>
    </location>
</feature>
<reference evidence="2 3" key="1">
    <citation type="submission" date="2015-07" db="EMBL/GenBank/DDBJ databases">
        <title>High-quality genome of monoxenous trypanosomatid Leptomonas pyrrhocoris.</title>
        <authorList>
            <person name="Flegontov P."/>
            <person name="Butenko A."/>
            <person name="Firsov S."/>
            <person name="Vlcek C."/>
            <person name="Logacheva M.D."/>
            <person name="Field M."/>
            <person name="Filatov D."/>
            <person name="Flegontova O."/>
            <person name="Gerasimov E."/>
            <person name="Jackson A.P."/>
            <person name="Kelly S."/>
            <person name="Opperdoes F."/>
            <person name="O'Reilly A."/>
            <person name="Votypka J."/>
            <person name="Yurchenko V."/>
            <person name="Lukes J."/>
        </authorList>
    </citation>
    <scope>NUCLEOTIDE SEQUENCE [LARGE SCALE GENOMIC DNA]</scope>
    <source>
        <strain evidence="2">H10</strain>
    </source>
</reference>
<sequence>MLPPAGSAMTDGEGHPYLIGAAAPPPPPPPSLSSTAGRVHEWTSSLASSVLSATSSARPSVPLPPSHVGPASNLMAAVWVDLPSSQPGSRCATPINASGSDAQQQHRRRRTTPRRGSEPPSPVTSTLAASIASSFEGALYASSSAAAAALASMRSHYTTVATQTDMMAGVVLEWPSTPEKQQRQQEVQAEEGQEAHTTSPALSVERRSTPEKMALEADDETPQEEQQQQRQQRRQHHPSQATPAMALPPTAASVSSTSAEVSPRSFRASMADPPSDDVAAADTNSASKSSASANVMCKSCGGGRSGAEASAFTAAAAATVMEPSHGYPHTYPANERFAAASTGPPRDVAQDTETAASPTAAVVSPITLELPTMTCAAQLPFVTVREGSTSIEKAEPVPAGAALPGSKAAANSNSPAVRVGPAPSSLPTGVPRVNLSRPTEGEHRSAGSNGAGGSEQPHITAAVAAGAAPNSSAAQADEVQQLRSELAHIRSQYYLVLDQLRRMQQTGNAVLPQLPTAAAEASTRKTDDVEDVSTVSRSPSASSSSASSSAASALSDSASDERAATAAPPQTTTASSSDGDAATALQHVREALERTRQRTNTEREKRGELR</sequence>
<keyword evidence="3" id="KW-1185">Reference proteome</keyword>
<dbReference type="VEuPathDB" id="TriTrypDB:LpyrH10_23_0200"/>
<gene>
    <name evidence="2" type="ORF">ABB37_08235</name>
</gene>
<dbReference type="GeneID" id="26908520"/>
<feature type="region of interest" description="Disordered" evidence="1">
    <location>
        <begin position="83"/>
        <end position="125"/>
    </location>
</feature>
<accession>A0A0N0VDM6</accession>
<evidence type="ECO:0000313" key="2">
    <source>
        <dbReference type="EMBL" id="KPA75674.1"/>
    </source>
</evidence>
<feature type="region of interest" description="Disordered" evidence="1">
    <location>
        <begin position="177"/>
        <end position="294"/>
    </location>
</feature>
<dbReference type="EMBL" id="LGTL01000023">
    <property type="protein sequence ID" value="KPA75674.1"/>
    <property type="molecule type" value="Genomic_DNA"/>
</dbReference>
<evidence type="ECO:0000313" key="3">
    <source>
        <dbReference type="Proteomes" id="UP000037923"/>
    </source>
</evidence>
<feature type="region of interest" description="Disordered" evidence="1">
    <location>
        <begin position="514"/>
        <end position="610"/>
    </location>
</feature>
<feature type="compositionally biased region" description="Low complexity" evidence="1">
    <location>
        <begin position="398"/>
        <end position="410"/>
    </location>
</feature>
<feature type="compositionally biased region" description="Low complexity" evidence="1">
    <location>
        <begin position="536"/>
        <end position="557"/>
    </location>
</feature>
<proteinExistence type="predicted"/>
<dbReference type="OrthoDB" id="267782at2759"/>
<evidence type="ECO:0000256" key="1">
    <source>
        <dbReference type="SAM" id="MobiDB-lite"/>
    </source>
</evidence>
<dbReference type="AlphaFoldDB" id="A0A0N0VDM6"/>
<comment type="caution">
    <text evidence="2">The sequence shown here is derived from an EMBL/GenBank/DDBJ whole genome shotgun (WGS) entry which is preliminary data.</text>
</comment>
<organism evidence="2 3">
    <name type="scientific">Leptomonas pyrrhocoris</name>
    <name type="common">Firebug parasite</name>
    <dbReference type="NCBI Taxonomy" id="157538"/>
    <lineage>
        <taxon>Eukaryota</taxon>
        <taxon>Discoba</taxon>
        <taxon>Euglenozoa</taxon>
        <taxon>Kinetoplastea</taxon>
        <taxon>Metakinetoplastina</taxon>
        <taxon>Trypanosomatida</taxon>
        <taxon>Trypanosomatidae</taxon>
        <taxon>Leishmaniinae</taxon>
        <taxon>Leptomonas</taxon>
    </lineage>
</organism>
<name>A0A0N0VDM6_LEPPY</name>
<protein>
    <submittedName>
        <fullName evidence="2">Uncharacterized protein</fullName>
    </submittedName>
</protein>
<feature type="region of interest" description="Disordered" evidence="1">
    <location>
        <begin position="396"/>
        <end position="456"/>
    </location>
</feature>
<feature type="compositionally biased region" description="Low complexity" evidence="1">
    <location>
        <begin position="43"/>
        <end position="57"/>
    </location>
</feature>
<dbReference type="OMA" id="MAAVWVD"/>
<feature type="region of interest" description="Disordered" evidence="1">
    <location>
        <begin position="1"/>
        <end position="68"/>
    </location>
</feature>
<feature type="compositionally biased region" description="Low complexity" evidence="1">
    <location>
        <begin position="241"/>
        <end position="293"/>
    </location>
</feature>
<feature type="compositionally biased region" description="Basic and acidic residues" evidence="1">
    <location>
        <begin position="204"/>
        <end position="215"/>
    </location>
</feature>
<feature type="compositionally biased region" description="Low complexity" evidence="1">
    <location>
        <begin position="564"/>
        <end position="584"/>
    </location>
</feature>